<dbReference type="EMBL" id="JAEACQ010000162">
    <property type="protein sequence ID" value="MBL7627634.1"/>
    <property type="molecule type" value="Genomic_DNA"/>
</dbReference>
<accession>A0A937REZ8</accession>
<reference evidence="2" key="1">
    <citation type="submission" date="2020-12" db="EMBL/GenBank/DDBJ databases">
        <title>Genomic characterization of non-nitrogen-fixing Frankia strains.</title>
        <authorList>
            <person name="Carlos-Shanley C."/>
            <person name="Guerra T."/>
            <person name="Hahn D."/>
        </authorList>
    </citation>
    <scope>NUCLEOTIDE SEQUENCE</scope>
    <source>
        <strain evidence="2">CN6</strain>
    </source>
</reference>
<feature type="region of interest" description="Disordered" evidence="1">
    <location>
        <begin position="184"/>
        <end position="371"/>
    </location>
</feature>
<feature type="compositionally biased region" description="Low complexity" evidence="1">
    <location>
        <begin position="303"/>
        <end position="313"/>
    </location>
</feature>
<keyword evidence="3" id="KW-1185">Reference proteome</keyword>
<feature type="compositionally biased region" description="Basic residues" evidence="1">
    <location>
        <begin position="280"/>
        <end position="292"/>
    </location>
</feature>
<feature type="compositionally biased region" description="Pro residues" evidence="1">
    <location>
        <begin position="116"/>
        <end position="128"/>
    </location>
</feature>
<evidence type="ECO:0000256" key="1">
    <source>
        <dbReference type="SAM" id="MobiDB-lite"/>
    </source>
</evidence>
<evidence type="ECO:0000313" key="3">
    <source>
        <dbReference type="Proteomes" id="UP000604475"/>
    </source>
</evidence>
<evidence type="ECO:0000313" key="2">
    <source>
        <dbReference type="EMBL" id="MBL7627634.1"/>
    </source>
</evidence>
<comment type="caution">
    <text evidence="2">The sequence shown here is derived from an EMBL/GenBank/DDBJ whole genome shotgun (WGS) entry which is preliminary data.</text>
</comment>
<feature type="compositionally biased region" description="Basic and acidic residues" evidence="1">
    <location>
        <begin position="254"/>
        <end position="268"/>
    </location>
</feature>
<feature type="region of interest" description="Disordered" evidence="1">
    <location>
        <begin position="110"/>
        <end position="131"/>
    </location>
</feature>
<sequence>MSLVGARPKGPRADLKDGPQKVLLTRLNELNNPYRVSYEMVSRQLWSDQGPTKIQRSRSRDLSRQFRGEKAIEWRVVEIYVNLLFDATDPALAAELTSLRALHAQAFETTIDPDGTPSPGPAPSPEPTAAPVDPAYVAELERQLEEARTRAAFATALLVIVQAENTALRGRGSSFGWFSPAPRAGDNAAEAAEAGSRPRTGKRAAAKPATTADHHAAGRPAGGRTRGARSGTGAPADASSPATPPAASSTPATGRRDPRPHSDADASRPIDPATTPIVRRQGHRGAPRRRPVSNRPAMADAFPPAGRAPAYPAVAPPAPSSTPAPSTLAALARSRSASGSPRRAPTSEPLADDSGLDVLVSGERRRRGKDG</sequence>
<organism evidence="2 3">
    <name type="scientific">Frankia nepalensis</name>
    <dbReference type="NCBI Taxonomy" id="1836974"/>
    <lineage>
        <taxon>Bacteria</taxon>
        <taxon>Bacillati</taxon>
        <taxon>Actinomycetota</taxon>
        <taxon>Actinomycetes</taxon>
        <taxon>Frankiales</taxon>
        <taxon>Frankiaceae</taxon>
        <taxon>Frankia</taxon>
    </lineage>
</organism>
<protein>
    <submittedName>
        <fullName evidence="2">Uncharacterized protein</fullName>
    </submittedName>
</protein>
<dbReference type="AlphaFoldDB" id="A0A937REZ8"/>
<name>A0A937REZ8_9ACTN</name>
<dbReference type="RefSeq" id="WP_202998903.1">
    <property type="nucleotide sequence ID" value="NZ_JADWYU010000096.1"/>
</dbReference>
<feature type="compositionally biased region" description="Low complexity" evidence="1">
    <location>
        <begin position="323"/>
        <end position="347"/>
    </location>
</feature>
<gene>
    <name evidence="2" type="ORF">I7412_10735</name>
</gene>
<feature type="compositionally biased region" description="Low complexity" evidence="1">
    <location>
        <begin position="226"/>
        <end position="253"/>
    </location>
</feature>
<proteinExistence type="predicted"/>
<dbReference type="Proteomes" id="UP000604475">
    <property type="component" value="Unassembled WGS sequence"/>
</dbReference>